<comment type="caution">
    <text evidence="1">The sequence shown here is derived from an EMBL/GenBank/DDBJ whole genome shotgun (WGS) entry which is preliminary data.</text>
</comment>
<proteinExistence type="predicted"/>
<gene>
    <name evidence="1" type="ORF">CDL15_Pgr013148</name>
</gene>
<evidence type="ECO:0000313" key="2">
    <source>
        <dbReference type="Proteomes" id="UP000197138"/>
    </source>
</evidence>
<reference evidence="2" key="1">
    <citation type="journal article" date="2017" name="Plant J.">
        <title>The pomegranate (Punica granatum L.) genome and the genomics of punicalagin biosynthesis.</title>
        <authorList>
            <person name="Qin G."/>
            <person name="Xu C."/>
            <person name="Ming R."/>
            <person name="Tang H."/>
            <person name="Guyot R."/>
            <person name="Kramer E.M."/>
            <person name="Hu Y."/>
            <person name="Yi X."/>
            <person name="Qi Y."/>
            <person name="Xu X."/>
            <person name="Gao Z."/>
            <person name="Pan H."/>
            <person name="Jian J."/>
            <person name="Tian Y."/>
            <person name="Yue Z."/>
            <person name="Xu Y."/>
        </authorList>
    </citation>
    <scope>NUCLEOTIDE SEQUENCE [LARGE SCALE GENOMIC DNA]</scope>
    <source>
        <strain evidence="2">cv. Dabenzi</strain>
    </source>
</reference>
<organism evidence="1 2">
    <name type="scientific">Punica granatum</name>
    <name type="common">Pomegranate</name>
    <dbReference type="NCBI Taxonomy" id="22663"/>
    <lineage>
        <taxon>Eukaryota</taxon>
        <taxon>Viridiplantae</taxon>
        <taxon>Streptophyta</taxon>
        <taxon>Embryophyta</taxon>
        <taxon>Tracheophyta</taxon>
        <taxon>Spermatophyta</taxon>
        <taxon>Magnoliopsida</taxon>
        <taxon>eudicotyledons</taxon>
        <taxon>Gunneridae</taxon>
        <taxon>Pentapetalae</taxon>
        <taxon>rosids</taxon>
        <taxon>malvids</taxon>
        <taxon>Myrtales</taxon>
        <taxon>Lythraceae</taxon>
        <taxon>Punica</taxon>
    </lineage>
</organism>
<evidence type="ECO:0000313" key="1">
    <source>
        <dbReference type="EMBL" id="OWM70967.1"/>
    </source>
</evidence>
<protein>
    <submittedName>
        <fullName evidence="1">Uncharacterized protein</fullName>
    </submittedName>
</protein>
<dbReference type="AlphaFoldDB" id="A0A218WDM2"/>
<dbReference type="EMBL" id="MTKT01004581">
    <property type="protein sequence ID" value="OWM70967.1"/>
    <property type="molecule type" value="Genomic_DNA"/>
</dbReference>
<sequence length="80" mass="9289">MCILSTEVEAMREEVIGMIPRIVYANPRNGGFPDFEDAFDVAIMGVLRSIEETRRRISQRKNPSLGFSDWDRRKLTCPLW</sequence>
<accession>A0A218WDM2</accession>
<name>A0A218WDM2_PUNGR</name>
<dbReference type="Proteomes" id="UP000197138">
    <property type="component" value="Unassembled WGS sequence"/>
</dbReference>